<dbReference type="Proteomes" id="UP000004980">
    <property type="component" value="Unassembled WGS sequence"/>
</dbReference>
<gene>
    <name evidence="1" type="ORF">WQE_51105</name>
</gene>
<reference evidence="1 2" key="1">
    <citation type="journal article" date="2012" name="J. Bacteriol.">
        <title>Draft Genome Sequence of the Soil Bacterium Burkholderia terrae Strain BS001, Which Interacts with Fungal Surface Structures.</title>
        <authorList>
            <person name="Nazir R."/>
            <person name="Hansen M.A."/>
            <person name="Sorensen S."/>
            <person name="van Elsas J.D."/>
        </authorList>
    </citation>
    <scope>NUCLEOTIDE SEQUENCE [LARGE SCALE GENOMIC DNA]</scope>
    <source>
        <strain evidence="1 2">BS001</strain>
    </source>
</reference>
<evidence type="ECO:0000313" key="2">
    <source>
        <dbReference type="Proteomes" id="UP000004980"/>
    </source>
</evidence>
<evidence type="ECO:0000313" key="1">
    <source>
        <dbReference type="EMBL" id="EIM93131.1"/>
    </source>
</evidence>
<dbReference type="RefSeq" id="WP_009771527.1">
    <property type="nucleotide sequence ID" value="NZ_AKAU01000321.1"/>
</dbReference>
<sequence>MQHTYEGLLPIGGLRLARDLGIQQGLKGRVPADMPLLACPMDQIDFMAIGTKNASACFGFGKMNVDDFDILTIRLQHDGTQIYWLADMTDPELWRAIDMWLKHKFVPHAFEVDNGLGRDATIAFGKAEISNEAPIINKFRGRTSTHSLAEGWDKMMELAGSGLVQLQATTDIPGVPLTRVFVNLLVTKRYKRFLHGKLMHRKPLLATAGSMGASNFH</sequence>
<keyword evidence="2" id="KW-1185">Reference proteome</keyword>
<accession>A0ABN0F3J1</accession>
<comment type="caution">
    <text evidence="1">The sequence shown here is derived from an EMBL/GenBank/DDBJ whole genome shotgun (WGS) entry which is preliminary data.</text>
</comment>
<evidence type="ECO:0008006" key="3">
    <source>
        <dbReference type="Google" id="ProtNLM"/>
    </source>
</evidence>
<dbReference type="EMBL" id="AKAU01000321">
    <property type="protein sequence ID" value="EIM93131.1"/>
    <property type="molecule type" value="Genomic_DNA"/>
</dbReference>
<protein>
    <recommendedName>
        <fullName evidence="3">Aminomethyltransferase folate-binding domain-containing protein</fullName>
    </recommendedName>
</protein>
<name>A0ABN0F3J1_9BURK</name>
<organism evidence="1 2">
    <name type="scientific">Paraburkholderia hospita</name>
    <dbReference type="NCBI Taxonomy" id="169430"/>
    <lineage>
        <taxon>Bacteria</taxon>
        <taxon>Pseudomonadati</taxon>
        <taxon>Pseudomonadota</taxon>
        <taxon>Betaproteobacteria</taxon>
        <taxon>Burkholderiales</taxon>
        <taxon>Burkholderiaceae</taxon>
        <taxon>Paraburkholderia</taxon>
    </lineage>
</organism>
<proteinExistence type="predicted"/>